<feature type="signal peptide" evidence="4">
    <location>
        <begin position="1"/>
        <end position="38"/>
    </location>
</feature>
<evidence type="ECO:0000256" key="1">
    <source>
        <dbReference type="ARBA" id="ARBA00004418"/>
    </source>
</evidence>
<keyword evidence="2 4" id="KW-0732">Signal</keyword>
<evidence type="ECO:0000313" key="7">
    <source>
        <dbReference type="Proteomes" id="UP001057498"/>
    </source>
</evidence>
<organism evidence="6 7">
    <name type="scientific">Sphaerotilus microaerophilus</name>
    <dbReference type="NCBI Taxonomy" id="2914710"/>
    <lineage>
        <taxon>Bacteria</taxon>
        <taxon>Pseudomonadati</taxon>
        <taxon>Pseudomonadota</taxon>
        <taxon>Betaproteobacteria</taxon>
        <taxon>Burkholderiales</taxon>
        <taxon>Sphaerotilaceae</taxon>
        <taxon>Sphaerotilus</taxon>
    </lineage>
</organism>
<sequence>MVTPSLPSPARSQSRAAAWAACLAGASLALGSGGHVLAANAGGVGTGAATEAADSAVASIAQALALTQQSVRVPAGARVEVIPGALDPRLKLAPCARIEPQIPPGARAWGRTRVALRCVSGPVRWQVYLPLTVQVWARAAVLATAQPAGSTLTAADLQLAEVDLAAALAPAFTAPGDLVGRTLAVALPAGATVRADLLRQRQWFQAGETVTVVAQGQGYAVSGEAQALGNGVEGQSVRLRTDSGRIITAMPVGTRRVELPL</sequence>
<dbReference type="InterPro" id="IPR013974">
    <property type="entry name" value="SAF"/>
</dbReference>
<dbReference type="SMART" id="SM00858">
    <property type="entry name" value="SAF"/>
    <property type="match status" value="1"/>
</dbReference>
<dbReference type="RefSeq" id="WP_251970025.1">
    <property type="nucleotide sequence ID" value="NZ_AP025730.1"/>
</dbReference>
<dbReference type="Pfam" id="PF17656">
    <property type="entry name" value="ChapFlgA_N"/>
    <property type="match status" value="1"/>
</dbReference>
<protein>
    <recommendedName>
        <fullName evidence="5">SAF domain-containing protein</fullName>
    </recommendedName>
</protein>
<evidence type="ECO:0000256" key="3">
    <source>
        <dbReference type="ARBA" id="ARBA00022764"/>
    </source>
</evidence>
<comment type="subcellular location">
    <subcellularLocation>
        <location evidence="1">Periplasm</location>
    </subcellularLocation>
</comment>
<dbReference type="EMBL" id="AP025730">
    <property type="protein sequence ID" value="BDI06779.1"/>
    <property type="molecule type" value="Genomic_DNA"/>
</dbReference>
<feature type="domain" description="SAF" evidence="5">
    <location>
        <begin position="137"/>
        <end position="199"/>
    </location>
</feature>
<evidence type="ECO:0000313" key="6">
    <source>
        <dbReference type="EMBL" id="BDI06779.1"/>
    </source>
</evidence>
<dbReference type="PANTHER" id="PTHR36307:SF1">
    <property type="entry name" value="FLAGELLA BASAL BODY P-RING FORMATION PROTEIN FLGA"/>
    <property type="match status" value="1"/>
</dbReference>
<proteinExistence type="predicted"/>
<evidence type="ECO:0000259" key="5">
    <source>
        <dbReference type="SMART" id="SM00858"/>
    </source>
</evidence>
<dbReference type="Pfam" id="PF13144">
    <property type="entry name" value="ChapFlgA"/>
    <property type="match status" value="1"/>
</dbReference>
<dbReference type="InterPro" id="IPR041231">
    <property type="entry name" value="FlgA_N"/>
</dbReference>
<dbReference type="CDD" id="cd11614">
    <property type="entry name" value="SAF_CpaB_FlgA_like"/>
    <property type="match status" value="1"/>
</dbReference>
<reference evidence="6" key="1">
    <citation type="submission" date="2022-04" db="EMBL/GenBank/DDBJ databases">
        <title>Whole genome sequence of Sphaerotilus sp. FB-5.</title>
        <authorList>
            <person name="Takeda M."/>
            <person name="Narihara S."/>
            <person name="Akimoto M."/>
            <person name="Akimoto R."/>
            <person name="Nishiyashiki S."/>
            <person name="Murakami T."/>
        </authorList>
    </citation>
    <scope>NUCLEOTIDE SEQUENCE</scope>
    <source>
        <strain evidence="6">FB-5</strain>
    </source>
</reference>
<feature type="chain" id="PRO_5045827501" description="SAF domain-containing protein" evidence="4">
    <location>
        <begin position="39"/>
        <end position="261"/>
    </location>
</feature>
<dbReference type="InterPro" id="IPR039246">
    <property type="entry name" value="Flagellar_FlgA"/>
</dbReference>
<keyword evidence="7" id="KW-1185">Reference proteome</keyword>
<evidence type="ECO:0000256" key="4">
    <source>
        <dbReference type="SAM" id="SignalP"/>
    </source>
</evidence>
<dbReference type="InterPro" id="IPR017585">
    <property type="entry name" value="SAF_FlgA"/>
</dbReference>
<dbReference type="NCBIfam" id="TIGR03170">
    <property type="entry name" value="flgA_cterm"/>
    <property type="match status" value="1"/>
</dbReference>
<dbReference type="PANTHER" id="PTHR36307">
    <property type="entry name" value="FLAGELLA BASAL BODY P-RING FORMATION PROTEIN FLGA"/>
    <property type="match status" value="1"/>
</dbReference>
<name>A0ABM7YQG2_9BURK</name>
<evidence type="ECO:0000256" key="2">
    <source>
        <dbReference type="ARBA" id="ARBA00022729"/>
    </source>
</evidence>
<gene>
    <name evidence="6" type="ORF">CATMQ487_37490</name>
</gene>
<accession>A0ABM7YQG2</accession>
<dbReference type="Proteomes" id="UP001057498">
    <property type="component" value="Chromosome"/>
</dbReference>
<keyword evidence="3" id="KW-0574">Periplasm</keyword>
<dbReference type="Gene3D" id="2.30.30.760">
    <property type="match status" value="1"/>
</dbReference>